<keyword evidence="2" id="KW-0274">FAD</keyword>
<dbReference type="OrthoDB" id="143770at2"/>
<dbReference type="InterPro" id="IPR006094">
    <property type="entry name" value="Oxid_FAD_bind_N"/>
</dbReference>
<dbReference type="Gene3D" id="3.30.465.10">
    <property type="match status" value="1"/>
</dbReference>
<dbReference type="PANTHER" id="PTHR13878:SF53">
    <property type="entry name" value="CYTOKININ DEHYDROGENASE 6"/>
    <property type="match status" value="1"/>
</dbReference>
<dbReference type="PANTHER" id="PTHR13878">
    <property type="entry name" value="GULONOLACTONE OXIDASE"/>
    <property type="match status" value="1"/>
</dbReference>
<dbReference type="InterPro" id="IPR036318">
    <property type="entry name" value="FAD-bd_PCMH-like_sf"/>
</dbReference>
<dbReference type="GO" id="GO:0071949">
    <property type="term" value="F:FAD binding"/>
    <property type="evidence" value="ECO:0007669"/>
    <property type="project" value="InterPro"/>
</dbReference>
<dbReference type="GO" id="GO:0016491">
    <property type="term" value="F:oxidoreductase activity"/>
    <property type="evidence" value="ECO:0007669"/>
    <property type="project" value="UniProtKB-KW"/>
</dbReference>
<comment type="caution">
    <text evidence="5">The sequence shown here is derived from an EMBL/GenBank/DDBJ whole genome shotgun (WGS) entry which is preliminary data.</text>
</comment>
<dbReference type="Pfam" id="PF01565">
    <property type="entry name" value="FAD_binding_4"/>
    <property type="match status" value="1"/>
</dbReference>
<reference evidence="5 6" key="1">
    <citation type="submission" date="2015-04" db="EMBL/GenBank/DDBJ databases">
        <title>The draft genome sequence of Roseovarius sp.R12b.</title>
        <authorList>
            <person name="Li G."/>
            <person name="Lai Q."/>
            <person name="Shao Z."/>
            <person name="Yan P."/>
        </authorList>
    </citation>
    <scope>NUCLEOTIDE SEQUENCE [LARGE SCALE GENOMIC DNA]</scope>
    <source>
        <strain evidence="5 6">R12B</strain>
    </source>
</reference>
<evidence type="ECO:0000313" key="5">
    <source>
        <dbReference type="EMBL" id="KRS12468.1"/>
    </source>
</evidence>
<feature type="domain" description="FAD-binding PCMH-type" evidence="4">
    <location>
        <begin position="10"/>
        <end position="176"/>
    </location>
</feature>
<dbReference type="EMBL" id="LAXJ01000009">
    <property type="protein sequence ID" value="KRS12468.1"/>
    <property type="molecule type" value="Genomic_DNA"/>
</dbReference>
<dbReference type="Proteomes" id="UP000051295">
    <property type="component" value="Unassembled WGS sequence"/>
</dbReference>
<evidence type="ECO:0000313" key="6">
    <source>
        <dbReference type="Proteomes" id="UP000051295"/>
    </source>
</evidence>
<dbReference type="InterPro" id="IPR050432">
    <property type="entry name" value="FAD-linked_Oxidoreductases_BP"/>
</dbReference>
<keyword evidence="3" id="KW-0560">Oxidoreductase</keyword>
<gene>
    <name evidence="5" type="ORF">XM53_10195</name>
</gene>
<accession>A0A0T5NU88</accession>
<dbReference type="PATRIC" id="fig|1641875.4.peg.4456"/>
<proteinExistence type="inferred from homology"/>
<dbReference type="RefSeq" id="WP_057792954.1">
    <property type="nucleotide sequence ID" value="NZ_LAXJ01000009.1"/>
</dbReference>
<dbReference type="PROSITE" id="PS51387">
    <property type="entry name" value="FAD_PCMH"/>
    <property type="match status" value="1"/>
</dbReference>
<dbReference type="SUPFAM" id="SSF56176">
    <property type="entry name" value="FAD-binding/transporter-associated domain-like"/>
    <property type="match status" value="1"/>
</dbReference>
<evidence type="ECO:0000256" key="1">
    <source>
        <dbReference type="ARBA" id="ARBA00005466"/>
    </source>
</evidence>
<evidence type="ECO:0000256" key="3">
    <source>
        <dbReference type="ARBA" id="ARBA00023002"/>
    </source>
</evidence>
<dbReference type="InterPro" id="IPR016169">
    <property type="entry name" value="FAD-bd_PCMH_sub2"/>
</dbReference>
<name>A0A0T5NU88_9RHOB</name>
<organism evidence="5 6">
    <name type="scientific">Roseovarius atlanticus</name>
    <dbReference type="NCBI Taxonomy" id="1641875"/>
    <lineage>
        <taxon>Bacteria</taxon>
        <taxon>Pseudomonadati</taxon>
        <taxon>Pseudomonadota</taxon>
        <taxon>Alphaproteobacteria</taxon>
        <taxon>Rhodobacterales</taxon>
        <taxon>Roseobacteraceae</taxon>
        <taxon>Roseovarius</taxon>
    </lineage>
</organism>
<keyword evidence="6" id="KW-1185">Reference proteome</keyword>
<evidence type="ECO:0000259" key="4">
    <source>
        <dbReference type="PROSITE" id="PS51387"/>
    </source>
</evidence>
<protein>
    <submittedName>
        <fullName evidence="5">FAD-linked oxidase</fullName>
    </submittedName>
</protein>
<sequence>MRELSGWGRYPKYRGPLLSPSSSEELAVALKRGAVIARGNGRAYGDSAIGLRHTLAMRRLNRMVDFDRSSGRLVAESGVLLQDIITAFLPHGWFPAVTPGTKFVTLGGMIAADVHGKNHHVEGSFRNFIDWLDVMDAQGNVRRCNREQNTELFDWTVGGLGLTGVILRAGIRLRPVPSAWIRQTSWVLPDLDATLAAFHEAESASYSVAWIDCLRSGSDLGRSVLMLGEHALPEELSDDAARYPYEIPVKTQRSMPVTPPFSLLSSGLVKAFNAVFYWNARRKREVSFIDYDSYFYPLDTILGWNRIYGRRGFMQFQCVLPLETARDGLQAILNETSRTGAGSFLAVLKRLGPQNGAFSFPMEGYTLALDFPATARMLSLLETLDEITLAHHGRFYLAKDGRMSAEIMHQSDARAAQFRQLRQNSGAAETFQSKQSQRLVI</sequence>
<dbReference type="STRING" id="1641875.XM53_10195"/>
<dbReference type="AlphaFoldDB" id="A0A0T5NU88"/>
<dbReference type="InterPro" id="IPR016166">
    <property type="entry name" value="FAD-bd_PCMH"/>
</dbReference>
<keyword evidence="2" id="KW-0285">Flavoprotein</keyword>
<evidence type="ECO:0000256" key="2">
    <source>
        <dbReference type="ARBA" id="ARBA00022827"/>
    </source>
</evidence>
<comment type="similarity">
    <text evidence="1">Belongs to the oxygen-dependent FAD-linked oxidoreductase family.</text>
</comment>